<proteinExistence type="predicted"/>
<reference evidence="1" key="1">
    <citation type="submission" date="2014-11" db="EMBL/GenBank/DDBJ databases">
        <authorList>
            <person name="Amaro Gonzalez C."/>
        </authorList>
    </citation>
    <scope>NUCLEOTIDE SEQUENCE</scope>
</reference>
<evidence type="ECO:0000313" key="1">
    <source>
        <dbReference type="EMBL" id="JAH89628.1"/>
    </source>
</evidence>
<dbReference type="AlphaFoldDB" id="A0A0E9WJG4"/>
<sequence length="37" mass="4384">MHLQNKLLWQRSCMSDLMGIDSYFSIDLLVFSFELMA</sequence>
<organism evidence="1">
    <name type="scientific">Anguilla anguilla</name>
    <name type="common">European freshwater eel</name>
    <name type="synonym">Muraena anguilla</name>
    <dbReference type="NCBI Taxonomy" id="7936"/>
    <lineage>
        <taxon>Eukaryota</taxon>
        <taxon>Metazoa</taxon>
        <taxon>Chordata</taxon>
        <taxon>Craniata</taxon>
        <taxon>Vertebrata</taxon>
        <taxon>Euteleostomi</taxon>
        <taxon>Actinopterygii</taxon>
        <taxon>Neopterygii</taxon>
        <taxon>Teleostei</taxon>
        <taxon>Anguilliformes</taxon>
        <taxon>Anguillidae</taxon>
        <taxon>Anguilla</taxon>
    </lineage>
</organism>
<accession>A0A0E9WJG4</accession>
<protein>
    <submittedName>
        <fullName evidence="1">Uncharacterized protein</fullName>
    </submittedName>
</protein>
<name>A0A0E9WJG4_ANGAN</name>
<dbReference type="EMBL" id="GBXM01018949">
    <property type="protein sequence ID" value="JAH89628.1"/>
    <property type="molecule type" value="Transcribed_RNA"/>
</dbReference>
<reference evidence="1" key="2">
    <citation type="journal article" date="2015" name="Fish Shellfish Immunol.">
        <title>Early steps in the European eel (Anguilla anguilla)-Vibrio vulnificus interaction in the gills: Role of the RtxA13 toxin.</title>
        <authorList>
            <person name="Callol A."/>
            <person name="Pajuelo D."/>
            <person name="Ebbesson L."/>
            <person name="Teles M."/>
            <person name="MacKenzie S."/>
            <person name="Amaro C."/>
        </authorList>
    </citation>
    <scope>NUCLEOTIDE SEQUENCE</scope>
</reference>